<feature type="transmembrane region" description="Helical" evidence="1">
    <location>
        <begin position="337"/>
        <end position="355"/>
    </location>
</feature>
<dbReference type="EMBL" id="JAFBFC010000004">
    <property type="protein sequence ID" value="MBM7703895.1"/>
    <property type="molecule type" value="Genomic_DNA"/>
</dbReference>
<comment type="caution">
    <text evidence="3">The sequence shown here is derived from an EMBL/GenBank/DDBJ whole genome shotgun (WGS) entry which is preliminary data.</text>
</comment>
<feature type="chain" id="PRO_5045838061" evidence="2">
    <location>
        <begin position="25"/>
        <end position="361"/>
    </location>
</feature>
<gene>
    <name evidence="3" type="ORF">JOC83_002744</name>
</gene>
<keyword evidence="1" id="KW-0812">Transmembrane</keyword>
<evidence type="ECO:0000313" key="3">
    <source>
        <dbReference type="EMBL" id="MBM7703895.1"/>
    </source>
</evidence>
<organism evidence="3 4">
    <name type="scientific">Priestia iocasae</name>
    <dbReference type="NCBI Taxonomy" id="2291674"/>
    <lineage>
        <taxon>Bacteria</taxon>
        <taxon>Bacillati</taxon>
        <taxon>Bacillota</taxon>
        <taxon>Bacilli</taxon>
        <taxon>Bacillales</taxon>
        <taxon>Bacillaceae</taxon>
        <taxon>Priestia</taxon>
    </lineage>
</organism>
<keyword evidence="1" id="KW-1133">Transmembrane helix</keyword>
<accession>A0ABS2QWW1</accession>
<feature type="signal peptide" evidence="2">
    <location>
        <begin position="1"/>
        <end position="24"/>
    </location>
</feature>
<keyword evidence="1" id="KW-0472">Membrane</keyword>
<keyword evidence="4" id="KW-1185">Reference proteome</keyword>
<protein>
    <submittedName>
        <fullName evidence="3">Processed acidic surface protein</fullName>
    </submittedName>
</protein>
<evidence type="ECO:0000256" key="1">
    <source>
        <dbReference type="SAM" id="Phobius"/>
    </source>
</evidence>
<reference evidence="3 4" key="1">
    <citation type="submission" date="2021-01" db="EMBL/GenBank/DDBJ databases">
        <title>Genomic Encyclopedia of Type Strains, Phase IV (KMG-IV): sequencing the most valuable type-strain genomes for metagenomic binning, comparative biology and taxonomic classification.</title>
        <authorList>
            <person name="Goeker M."/>
        </authorList>
    </citation>
    <scope>NUCLEOTIDE SEQUENCE [LARGE SCALE GENOMIC DNA]</scope>
    <source>
        <strain evidence="3 4">DSM 104297</strain>
    </source>
</reference>
<dbReference type="Proteomes" id="UP000809829">
    <property type="component" value="Unassembled WGS sequence"/>
</dbReference>
<evidence type="ECO:0000256" key="2">
    <source>
        <dbReference type="SAM" id="SignalP"/>
    </source>
</evidence>
<dbReference type="NCBIfam" id="TIGR04383">
    <property type="entry name" value="acidic_w_LPXTA"/>
    <property type="match status" value="1"/>
</dbReference>
<evidence type="ECO:0000313" key="4">
    <source>
        <dbReference type="Proteomes" id="UP000809829"/>
    </source>
</evidence>
<sequence length="361" mass="41217">MKKIGAILLIFSLLTGLFPVASLAAQDPMFEQDLDVYLTEVSADRGFTVTKEHIESALSFYEDSLDSFQSVEELKDFLGEVILADLSNLSYIYEQYELDKESLTALLAENGESLEDYIYVDDLDLTVWFYTEGDMTEIDEDMLLELSEMFQDEFGLTEEELQRLEAHFMSIEEELMKPETLQRLEELANRMMSFEEFDVATELTSEQIAELMSVFNEMLSIFHLKVEFTLVQGQTETSISFTDLVSLEELQNASLKISFYNLQGEFLADMLLTGEMFDSEIITDTGKQIEESANVVEQSVTPTTKAPKTEKQKMVAEKKSEHQTVKGAKLPDTASNYLMNTLFGLLFVFVGFIVYRKVRQI</sequence>
<dbReference type="RefSeq" id="WP_205187888.1">
    <property type="nucleotide sequence ID" value="NZ_JAFBFC010000004.1"/>
</dbReference>
<dbReference type="InterPro" id="IPR030832">
    <property type="entry name" value="Acidic_LPXTA"/>
</dbReference>
<proteinExistence type="predicted"/>
<keyword evidence="2" id="KW-0732">Signal</keyword>
<name>A0ABS2QWW1_9BACI</name>